<evidence type="ECO:0000256" key="1">
    <source>
        <dbReference type="SAM" id="MobiDB-lite"/>
    </source>
</evidence>
<dbReference type="RefSeq" id="WP_337711404.1">
    <property type="nucleotide sequence ID" value="NZ_JBBEGL010000001.1"/>
</dbReference>
<sequence>MTAPTDEHAADTPADTTAGDPIAAQTEAPSPDPAAYLRGYHATAAVRGAAELTKGAGYVLRRALEQSASPGRNTRDAQRWWRHVLTRRRPQWHNDHEIVFETPIARLRDFSGPSPTHPDTDDVVPTLVLPPQAGHDSCIVDFQPRQSQMMVIREAGLTRAFTLDWVGATRATSGTTISDYIAVVDRAVEHCGGHVNLVGDCQGGWLATIYAAIHPEKVNTLTLAGAPIDFHAGETPIGASSRVMTQRFGQLPYRAMVAAGGGNMPGSFVLGGFIAIRPEAEIAKHVDLLRNLDDAGAIARYEAFEDWFKHTQDVPGTFYLWLVEHLFAGNELISGELEVDGKRVDMRNIACPLFLLGGATDHITPPVQVFAAADHVSTPADQVTRRTAPGGHLGLFMGNQALRHEWPPLMAAVAEHSRSTGARRSA</sequence>
<name>A0ABU8MXP9_9PSEU</name>
<protein>
    <submittedName>
        <fullName evidence="2">Alpha/beta fold hydrolase</fullName>
    </submittedName>
</protein>
<dbReference type="InterPro" id="IPR024501">
    <property type="entry name" value="DUF3141"/>
</dbReference>
<dbReference type="PANTHER" id="PTHR36837:SF2">
    <property type="entry name" value="POLY(3-HYDROXYALKANOATE) POLYMERASE SUBUNIT PHAC"/>
    <property type="match status" value="1"/>
</dbReference>
<dbReference type="PANTHER" id="PTHR36837">
    <property type="entry name" value="POLY(3-HYDROXYALKANOATE) POLYMERASE SUBUNIT PHAC"/>
    <property type="match status" value="1"/>
</dbReference>
<dbReference type="EMBL" id="JBBEGL010000001">
    <property type="protein sequence ID" value="MEJ2884905.1"/>
    <property type="molecule type" value="Genomic_DNA"/>
</dbReference>
<keyword evidence="3" id="KW-1185">Reference proteome</keyword>
<dbReference type="InterPro" id="IPR029058">
    <property type="entry name" value="AB_hydrolase_fold"/>
</dbReference>
<accession>A0ABU8MXP9</accession>
<dbReference type="Proteomes" id="UP001370100">
    <property type="component" value="Unassembled WGS sequence"/>
</dbReference>
<feature type="region of interest" description="Disordered" evidence="1">
    <location>
        <begin position="1"/>
        <end position="33"/>
    </location>
</feature>
<comment type="caution">
    <text evidence="2">The sequence shown here is derived from an EMBL/GenBank/DDBJ whole genome shotgun (WGS) entry which is preliminary data.</text>
</comment>
<dbReference type="Gene3D" id="3.40.50.1820">
    <property type="entry name" value="alpha/beta hydrolase"/>
    <property type="match status" value="1"/>
</dbReference>
<reference evidence="2 3" key="1">
    <citation type="submission" date="2024-03" db="EMBL/GenBank/DDBJ databases">
        <title>Actinomycetospora sp. OC33-EN06, a novel actinomycete isolated from wild orchid (Aerides multiflora).</title>
        <authorList>
            <person name="Suriyachadkun C."/>
        </authorList>
    </citation>
    <scope>NUCLEOTIDE SEQUENCE [LARGE SCALE GENOMIC DNA]</scope>
    <source>
        <strain evidence="2 3">OC33-EN06</strain>
    </source>
</reference>
<dbReference type="InterPro" id="IPR051321">
    <property type="entry name" value="PHA/PHB_synthase"/>
</dbReference>
<feature type="compositionally biased region" description="Basic and acidic residues" evidence="1">
    <location>
        <begin position="1"/>
        <end position="10"/>
    </location>
</feature>
<keyword evidence="2" id="KW-0378">Hydrolase</keyword>
<dbReference type="Pfam" id="PF11339">
    <property type="entry name" value="DUF3141"/>
    <property type="match status" value="1"/>
</dbReference>
<organism evidence="2 3">
    <name type="scientific">Actinomycetospora aeridis</name>
    <dbReference type="NCBI Taxonomy" id="3129231"/>
    <lineage>
        <taxon>Bacteria</taxon>
        <taxon>Bacillati</taxon>
        <taxon>Actinomycetota</taxon>
        <taxon>Actinomycetes</taxon>
        <taxon>Pseudonocardiales</taxon>
        <taxon>Pseudonocardiaceae</taxon>
        <taxon>Actinomycetospora</taxon>
    </lineage>
</organism>
<feature type="compositionally biased region" description="Low complexity" evidence="1">
    <location>
        <begin position="11"/>
        <end position="24"/>
    </location>
</feature>
<evidence type="ECO:0000313" key="3">
    <source>
        <dbReference type="Proteomes" id="UP001370100"/>
    </source>
</evidence>
<dbReference type="GO" id="GO:0016787">
    <property type="term" value="F:hydrolase activity"/>
    <property type="evidence" value="ECO:0007669"/>
    <property type="project" value="UniProtKB-KW"/>
</dbReference>
<proteinExistence type="predicted"/>
<gene>
    <name evidence="2" type="ORF">WCD41_00470</name>
</gene>
<dbReference type="SUPFAM" id="SSF53474">
    <property type="entry name" value="alpha/beta-Hydrolases"/>
    <property type="match status" value="1"/>
</dbReference>
<evidence type="ECO:0000313" key="2">
    <source>
        <dbReference type="EMBL" id="MEJ2884905.1"/>
    </source>
</evidence>